<dbReference type="GO" id="GO:0005829">
    <property type="term" value="C:cytosol"/>
    <property type="evidence" value="ECO:0007669"/>
    <property type="project" value="TreeGrafter"/>
</dbReference>
<organism evidence="9 10">
    <name type="scientific">Thermincola ferriacetica</name>
    <dbReference type="NCBI Taxonomy" id="281456"/>
    <lineage>
        <taxon>Bacteria</taxon>
        <taxon>Bacillati</taxon>
        <taxon>Bacillota</taxon>
        <taxon>Clostridia</taxon>
        <taxon>Eubacteriales</taxon>
        <taxon>Thermincolaceae</taxon>
        <taxon>Thermincola</taxon>
    </lineage>
</organism>
<dbReference type="AlphaFoldDB" id="A0A0L6W639"/>
<dbReference type="GO" id="GO:0035999">
    <property type="term" value="P:tetrahydrofolate interconversion"/>
    <property type="evidence" value="ECO:0007669"/>
    <property type="project" value="UniProtKB-UniPathway"/>
</dbReference>
<dbReference type="GO" id="GO:0071949">
    <property type="term" value="F:FAD binding"/>
    <property type="evidence" value="ECO:0007669"/>
    <property type="project" value="TreeGrafter"/>
</dbReference>
<proteinExistence type="inferred from homology"/>
<dbReference type="UniPathway" id="UPA00193"/>
<protein>
    <recommendedName>
        <fullName evidence="8">Methylenetetrahydrofolate reductase</fullName>
    </recommendedName>
</protein>
<evidence type="ECO:0000256" key="5">
    <source>
        <dbReference type="ARBA" id="ARBA00022827"/>
    </source>
</evidence>
<evidence type="ECO:0000256" key="2">
    <source>
        <dbReference type="ARBA" id="ARBA00004777"/>
    </source>
</evidence>
<dbReference type="GO" id="GO:0009086">
    <property type="term" value="P:methionine biosynthetic process"/>
    <property type="evidence" value="ECO:0007669"/>
    <property type="project" value="TreeGrafter"/>
</dbReference>
<dbReference type="EMBL" id="LGTE01000001">
    <property type="protein sequence ID" value="KNZ71047.1"/>
    <property type="molecule type" value="Genomic_DNA"/>
</dbReference>
<dbReference type="PANTHER" id="PTHR45754:SF3">
    <property type="entry name" value="METHYLENETETRAHYDROFOLATE REDUCTASE (NADPH)"/>
    <property type="match status" value="1"/>
</dbReference>
<keyword evidence="10" id="KW-1185">Reference proteome</keyword>
<gene>
    <name evidence="9" type="ORF">Tfer_0121</name>
</gene>
<dbReference type="InterPro" id="IPR003171">
    <property type="entry name" value="Mehydrof_redctse-like"/>
</dbReference>
<sequence>MKAGSRLEKVLNAGHFAVTGEINPPQNAEGKVIAHHGEMLRDYCDAINLADNQTAVVRLSSIASGIVLQQMGIEPNIHIVARDRNRIAIQSDVLGAAAFGIKNVLCLSGDHQTLGNHPTAKNVYDIDSIQMLKMLDGMRKGYFANGEEIKGPRPELFLGCAANPFGDPFEYRVLRLAKKIEAGADFVQTQSIFDMERFERWMEIVRAAGLHKKVKILAGVTPLRSWKAADFIKNKVAGMIVDDRLIERLKAAKDPQEEGIKICVEQINYLKTMEGIAGVHIMAVAWEEIIPEIVKRANLYPRPQIN</sequence>
<keyword evidence="4 8" id="KW-0285">Flavoprotein</keyword>
<dbReference type="RefSeq" id="WP_052216426.1">
    <property type="nucleotide sequence ID" value="NZ_LGTE01000001.1"/>
</dbReference>
<accession>A0A0L6W639</accession>
<keyword evidence="6 8" id="KW-0560">Oxidoreductase</keyword>
<dbReference type="PATRIC" id="fig|281456.6.peg.121"/>
<keyword evidence="5 8" id="KW-0274">FAD</keyword>
<dbReference type="Pfam" id="PF02219">
    <property type="entry name" value="MTHFR"/>
    <property type="match status" value="1"/>
</dbReference>
<dbReference type="SUPFAM" id="SSF51730">
    <property type="entry name" value="FAD-linked oxidoreductase"/>
    <property type="match status" value="1"/>
</dbReference>
<dbReference type="CDD" id="cd00537">
    <property type="entry name" value="MTHFR"/>
    <property type="match status" value="1"/>
</dbReference>
<evidence type="ECO:0000256" key="6">
    <source>
        <dbReference type="ARBA" id="ARBA00023002"/>
    </source>
</evidence>
<evidence type="ECO:0000313" key="9">
    <source>
        <dbReference type="EMBL" id="KNZ71047.1"/>
    </source>
</evidence>
<dbReference type="Gene3D" id="3.20.20.220">
    <property type="match status" value="1"/>
</dbReference>
<evidence type="ECO:0000313" key="10">
    <source>
        <dbReference type="Proteomes" id="UP000037175"/>
    </source>
</evidence>
<comment type="pathway">
    <text evidence="2 8">One-carbon metabolism; tetrahydrofolate interconversion.</text>
</comment>
<evidence type="ECO:0000256" key="7">
    <source>
        <dbReference type="ARBA" id="ARBA00048628"/>
    </source>
</evidence>
<comment type="cofactor">
    <cofactor evidence="1 8">
        <name>FAD</name>
        <dbReference type="ChEBI" id="CHEBI:57692"/>
    </cofactor>
</comment>
<dbReference type="PANTHER" id="PTHR45754">
    <property type="entry name" value="METHYLENETETRAHYDROFOLATE REDUCTASE"/>
    <property type="match status" value="1"/>
</dbReference>
<evidence type="ECO:0000256" key="3">
    <source>
        <dbReference type="ARBA" id="ARBA00006743"/>
    </source>
</evidence>
<evidence type="ECO:0000256" key="4">
    <source>
        <dbReference type="ARBA" id="ARBA00022630"/>
    </source>
</evidence>
<comment type="caution">
    <text evidence="9">The sequence shown here is derived from an EMBL/GenBank/DDBJ whole genome shotgun (WGS) entry which is preliminary data.</text>
</comment>
<evidence type="ECO:0000256" key="1">
    <source>
        <dbReference type="ARBA" id="ARBA00001974"/>
    </source>
</evidence>
<dbReference type="GO" id="GO:0106312">
    <property type="term" value="F:methylenetetrahydrofolate reductase (NADH) activity"/>
    <property type="evidence" value="ECO:0007669"/>
    <property type="project" value="UniProtKB-EC"/>
</dbReference>
<dbReference type="InterPro" id="IPR029041">
    <property type="entry name" value="FAD-linked_oxidoreductase-like"/>
</dbReference>
<name>A0A0L6W639_9FIRM</name>
<comment type="catalytic activity">
    <reaction evidence="7">
        <text>(6S)-5-methyl-5,6,7,8-tetrahydrofolate + NAD(+) = (6R)-5,10-methylene-5,6,7,8-tetrahydrofolate + NADH + H(+)</text>
        <dbReference type="Rhea" id="RHEA:19821"/>
        <dbReference type="ChEBI" id="CHEBI:15378"/>
        <dbReference type="ChEBI" id="CHEBI:15636"/>
        <dbReference type="ChEBI" id="CHEBI:18608"/>
        <dbReference type="ChEBI" id="CHEBI:57540"/>
        <dbReference type="ChEBI" id="CHEBI:57945"/>
        <dbReference type="EC" id="1.5.1.54"/>
    </reaction>
    <physiologicalReaction direction="right-to-left" evidence="7">
        <dbReference type="Rhea" id="RHEA:19823"/>
    </physiologicalReaction>
</comment>
<dbReference type="Proteomes" id="UP000037175">
    <property type="component" value="Unassembled WGS sequence"/>
</dbReference>
<evidence type="ECO:0000256" key="8">
    <source>
        <dbReference type="RuleBase" id="RU003862"/>
    </source>
</evidence>
<comment type="similarity">
    <text evidence="3 8">Belongs to the methylenetetrahydrofolate reductase family.</text>
</comment>
<reference evidence="10" key="1">
    <citation type="submission" date="2015-07" db="EMBL/GenBank/DDBJ databases">
        <title>Complete Genome of Thermincola ferriacetica strain Z-0001T.</title>
        <authorList>
            <person name="Lusk B."/>
            <person name="Badalamenti J.P."/>
            <person name="Parameswaran P."/>
            <person name="Bond D.R."/>
            <person name="Torres C.I."/>
        </authorList>
    </citation>
    <scope>NUCLEOTIDE SEQUENCE [LARGE SCALE GENOMIC DNA]</scope>
    <source>
        <strain evidence="10">Z-0001</strain>
    </source>
</reference>